<accession>A0A1H5Q6D0</accession>
<dbReference type="Proteomes" id="UP000198878">
    <property type="component" value="Unassembled WGS sequence"/>
</dbReference>
<keyword evidence="2" id="KW-1185">Reference proteome</keyword>
<dbReference type="RefSeq" id="WP_425266163.1">
    <property type="nucleotide sequence ID" value="NZ_FNUJ01000001.1"/>
</dbReference>
<reference evidence="2" key="1">
    <citation type="submission" date="2016-10" db="EMBL/GenBank/DDBJ databases">
        <authorList>
            <person name="Varghese N."/>
            <person name="Submissions S."/>
        </authorList>
    </citation>
    <scope>NUCLEOTIDE SEQUENCE [LARGE SCALE GENOMIC DNA]</scope>
    <source>
        <strain evidence="2">DSM 44654</strain>
    </source>
</reference>
<dbReference type="EMBL" id="FNUJ01000001">
    <property type="protein sequence ID" value="SEF21444.1"/>
    <property type="molecule type" value="Genomic_DNA"/>
</dbReference>
<keyword evidence="1" id="KW-0067">ATP-binding</keyword>
<sequence>MDLGRRAGALVFASHSEELLRALCTSALWMDEGRIRASGPLDDVLTAYRGSAA</sequence>
<gene>
    <name evidence="1" type="ORF">SAMN05421837_101866</name>
</gene>
<dbReference type="Gene3D" id="3.40.50.300">
    <property type="entry name" value="P-loop containing nucleotide triphosphate hydrolases"/>
    <property type="match status" value="1"/>
</dbReference>
<dbReference type="GO" id="GO:0005524">
    <property type="term" value="F:ATP binding"/>
    <property type="evidence" value="ECO:0007669"/>
    <property type="project" value="UniProtKB-KW"/>
</dbReference>
<dbReference type="AlphaFoldDB" id="A0A1H5Q6D0"/>
<evidence type="ECO:0000313" key="2">
    <source>
        <dbReference type="Proteomes" id="UP000198878"/>
    </source>
</evidence>
<name>A0A1H5Q6D0_9PSEU</name>
<organism evidence="1 2">
    <name type="scientific">Amycolatopsis pretoriensis</name>
    <dbReference type="NCBI Taxonomy" id="218821"/>
    <lineage>
        <taxon>Bacteria</taxon>
        <taxon>Bacillati</taxon>
        <taxon>Actinomycetota</taxon>
        <taxon>Actinomycetes</taxon>
        <taxon>Pseudonocardiales</taxon>
        <taxon>Pseudonocardiaceae</taxon>
        <taxon>Amycolatopsis</taxon>
    </lineage>
</organism>
<dbReference type="SUPFAM" id="SSF52540">
    <property type="entry name" value="P-loop containing nucleoside triphosphate hydrolases"/>
    <property type="match status" value="1"/>
</dbReference>
<evidence type="ECO:0000313" key="1">
    <source>
        <dbReference type="EMBL" id="SEF21444.1"/>
    </source>
</evidence>
<keyword evidence="1" id="KW-0547">Nucleotide-binding</keyword>
<protein>
    <submittedName>
        <fullName evidence="1">ABC-2 type transport system ATP-binding protein</fullName>
    </submittedName>
</protein>
<dbReference type="InterPro" id="IPR027417">
    <property type="entry name" value="P-loop_NTPase"/>
</dbReference>
<dbReference type="STRING" id="218821.SAMN05421837_101866"/>
<proteinExistence type="predicted"/>